<accession>A0A919FQV8</accession>
<keyword evidence="2" id="KW-1185">Reference proteome</keyword>
<evidence type="ECO:0000313" key="2">
    <source>
        <dbReference type="Proteomes" id="UP000603708"/>
    </source>
</evidence>
<reference evidence="1" key="1">
    <citation type="journal article" date="2014" name="Int. J. Syst. Evol. Microbiol.">
        <title>Complete genome sequence of Corynebacterium casei LMG S-19264T (=DSM 44701T), isolated from a smear-ripened cheese.</title>
        <authorList>
            <consortium name="US DOE Joint Genome Institute (JGI-PGF)"/>
            <person name="Walter F."/>
            <person name="Albersmeier A."/>
            <person name="Kalinowski J."/>
            <person name="Ruckert C."/>
        </authorList>
    </citation>
    <scope>NUCLEOTIDE SEQUENCE</scope>
    <source>
        <strain evidence="1">JCM 5069</strain>
    </source>
</reference>
<protein>
    <submittedName>
        <fullName evidence="1">Uncharacterized protein</fullName>
    </submittedName>
</protein>
<dbReference type="EMBL" id="BNCD01000001">
    <property type="protein sequence ID" value="GHH70897.1"/>
    <property type="molecule type" value="Genomic_DNA"/>
</dbReference>
<proteinExistence type="predicted"/>
<dbReference type="Proteomes" id="UP000603708">
    <property type="component" value="Unassembled WGS sequence"/>
</dbReference>
<sequence>MLKLLKRQAGTSLQGTSALYWSEAVAVVPMVGTHWLGSHSASTPRLALRWLHSRGHDIADQLDTRAADLIRYWLQDRKEHEQALRLLAAGHSYTFTAFEHSTRYILTARPTLGLAANNGRRRSSPGRHRAQER</sequence>
<dbReference type="RefSeq" id="WP_189929202.1">
    <property type="nucleotide sequence ID" value="NZ_BNCD01000001.1"/>
</dbReference>
<comment type="caution">
    <text evidence="1">The sequence shown here is derived from an EMBL/GenBank/DDBJ whole genome shotgun (WGS) entry which is preliminary data.</text>
</comment>
<gene>
    <name evidence="1" type="ORF">GCM10018793_05680</name>
</gene>
<name>A0A919FQV8_9ACTN</name>
<organism evidence="1 2">
    <name type="scientific">Streptomyces sulfonofaciens</name>
    <dbReference type="NCBI Taxonomy" id="68272"/>
    <lineage>
        <taxon>Bacteria</taxon>
        <taxon>Bacillati</taxon>
        <taxon>Actinomycetota</taxon>
        <taxon>Actinomycetes</taxon>
        <taxon>Kitasatosporales</taxon>
        <taxon>Streptomycetaceae</taxon>
        <taxon>Streptomyces</taxon>
    </lineage>
</organism>
<reference evidence="1" key="2">
    <citation type="submission" date="2020-09" db="EMBL/GenBank/DDBJ databases">
        <authorList>
            <person name="Sun Q."/>
            <person name="Ohkuma M."/>
        </authorList>
    </citation>
    <scope>NUCLEOTIDE SEQUENCE</scope>
    <source>
        <strain evidence="1">JCM 5069</strain>
    </source>
</reference>
<evidence type="ECO:0000313" key="1">
    <source>
        <dbReference type="EMBL" id="GHH70897.1"/>
    </source>
</evidence>
<dbReference type="AlphaFoldDB" id="A0A919FQV8"/>